<evidence type="ECO:0000256" key="1">
    <source>
        <dbReference type="SAM" id="MobiDB-lite"/>
    </source>
</evidence>
<feature type="domain" description="Bacteriophage T5 Orf172 DNA-binding" evidence="2">
    <location>
        <begin position="155"/>
        <end position="250"/>
    </location>
</feature>
<protein>
    <recommendedName>
        <fullName evidence="2">Bacteriophage T5 Orf172 DNA-binding domain-containing protein</fullName>
    </recommendedName>
</protein>
<dbReference type="OrthoDB" id="8250202at2759"/>
<comment type="caution">
    <text evidence="3">The sequence shown here is derived from an EMBL/GenBank/DDBJ whole genome shotgun (WGS) entry which is preliminary data.</text>
</comment>
<evidence type="ECO:0000259" key="2">
    <source>
        <dbReference type="Pfam" id="PF10544"/>
    </source>
</evidence>
<evidence type="ECO:0000313" key="4">
    <source>
        <dbReference type="Proteomes" id="UP000094527"/>
    </source>
</evidence>
<dbReference type="Pfam" id="PF10544">
    <property type="entry name" value="T5orf172"/>
    <property type="match status" value="1"/>
</dbReference>
<evidence type="ECO:0000313" key="3">
    <source>
        <dbReference type="EMBL" id="ODM98879.1"/>
    </source>
</evidence>
<proteinExistence type="predicted"/>
<feature type="compositionally biased region" description="Basic and acidic residues" evidence="1">
    <location>
        <begin position="102"/>
        <end position="117"/>
    </location>
</feature>
<dbReference type="AlphaFoldDB" id="A0A1D2N0S6"/>
<reference evidence="3 4" key="1">
    <citation type="journal article" date="2016" name="Genome Biol. Evol.">
        <title>Gene Family Evolution Reflects Adaptation to Soil Environmental Stressors in the Genome of the Collembolan Orchesella cincta.</title>
        <authorList>
            <person name="Faddeeva-Vakhrusheva A."/>
            <person name="Derks M.F."/>
            <person name="Anvar S.Y."/>
            <person name="Agamennone V."/>
            <person name="Suring W."/>
            <person name="Smit S."/>
            <person name="van Straalen N.M."/>
            <person name="Roelofs D."/>
        </authorList>
    </citation>
    <scope>NUCLEOTIDE SEQUENCE [LARGE SCALE GENOMIC DNA]</scope>
    <source>
        <tissue evidence="3">Mixed pool</tissue>
    </source>
</reference>
<gene>
    <name evidence="3" type="ORF">Ocin01_07804</name>
</gene>
<keyword evidence="4" id="KW-1185">Reference proteome</keyword>
<name>A0A1D2N0S6_ORCCI</name>
<accession>A0A1D2N0S6</accession>
<dbReference type="InterPro" id="IPR018306">
    <property type="entry name" value="Phage_T5_Orf172_DNA-bd"/>
</dbReference>
<dbReference type="EMBL" id="LJIJ01000314">
    <property type="protein sequence ID" value="ODM98879.1"/>
    <property type="molecule type" value="Genomic_DNA"/>
</dbReference>
<organism evidence="3 4">
    <name type="scientific">Orchesella cincta</name>
    <name type="common">Springtail</name>
    <name type="synonym">Podura cincta</name>
    <dbReference type="NCBI Taxonomy" id="48709"/>
    <lineage>
        <taxon>Eukaryota</taxon>
        <taxon>Metazoa</taxon>
        <taxon>Ecdysozoa</taxon>
        <taxon>Arthropoda</taxon>
        <taxon>Hexapoda</taxon>
        <taxon>Collembola</taxon>
        <taxon>Entomobryomorpha</taxon>
        <taxon>Entomobryoidea</taxon>
        <taxon>Orchesellidae</taxon>
        <taxon>Orchesellinae</taxon>
        <taxon>Orchesella</taxon>
    </lineage>
</organism>
<dbReference type="Proteomes" id="UP000094527">
    <property type="component" value="Unassembled WGS sequence"/>
</dbReference>
<feature type="region of interest" description="Disordered" evidence="1">
    <location>
        <begin position="87"/>
        <end position="129"/>
    </location>
</feature>
<sequence length="263" mass="30127">MVCGICSKSGHNRRTCPSKLATQNGSPEPNNPVMKKVIGSSSHSPSVRNYSTAPEAVRDIKQKITFSNDIQNDYLDFKELLSKLKTSRQAKEYASSSNEVETTEKNRKKVENKEKTPSESFVKPKPKPKKLGINWLNPEALQRLEKGPTKEDGPGHIYMYKIKNPTPEEINCYKIGLSKNLPDKRIHAQEVANKKIYEAVITWETPYRYLTETTIHRQLKSQRTPRSYGDGKTEWFTGDRDTFIDIINRVIREVNGQKSVWLD</sequence>